<evidence type="ECO:0000313" key="1">
    <source>
        <dbReference type="EMBL" id="MBI8988744.1"/>
    </source>
</evidence>
<reference evidence="1" key="1">
    <citation type="submission" date="2020-12" db="EMBL/GenBank/DDBJ databases">
        <title>Genome public.</title>
        <authorList>
            <person name="Sun Q."/>
        </authorList>
    </citation>
    <scope>NUCLEOTIDE SEQUENCE</scope>
    <source>
        <strain evidence="1">CCM 8863</strain>
    </source>
</reference>
<proteinExistence type="predicted"/>
<name>A0A934M6M1_9CORY</name>
<dbReference type="Proteomes" id="UP000645966">
    <property type="component" value="Unassembled WGS sequence"/>
</dbReference>
<comment type="caution">
    <text evidence="1">The sequence shown here is derived from an EMBL/GenBank/DDBJ whole genome shotgun (WGS) entry which is preliminary data.</text>
</comment>
<sequence>MHTTITTATTLTTTMGMTATTMPNPVKITKITVGTATTIMAGAVEIDR</sequence>
<organism evidence="1 2">
    <name type="scientific">Corynebacterium meridianum</name>
    <dbReference type="NCBI Taxonomy" id="2765363"/>
    <lineage>
        <taxon>Bacteria</taxon>
        <taxon>Bacillati</taxon>
        <taxon>Actinomycetota</taxon>
        <taxon>Actinomycetes</taxon>
        <taxon>Mycobacteriales</taxon>
        <taxon>Corynebacteriaceae</taxon>
        <taxon>Corynebacterium</taxon>
    </lineage>
</organism>
<gene>
    <name evidence="1" type="ORF">JDV75_03075</name>
</gene>
<evidence type="ECO:0000313" key="2">
    <source>
        <dbReference type="Proteomes" id="UP000645966"/>
    </source>
</evidence>
<keyword evidence="2" id="KW-1185">Reference proteome</keyword>
<dbReference type="RefSeq" id="WP_198737784.1">
    <property type="nucleotide sequence ID" value="NZ_JAEIOS010000010.1"/>
</dbReference>
<dbReference type="AlphaFoldDB" id="A0A934M6M1"/>
<accession>A0A934M6M1</accession>
<dbReference type="EMBL" id="JAEIOS010000010">
    <property type="protein sequence ID" value="MBI8988744.1"/>
    <property type="molecule type" value="Genomic_DNA"/>
</dbReference>
<protein>
    <submittedName>
        <fullName evidence="1">Uncharacterized protein</fullName>
    </submittedName>
</protein>